<reference evidence="3" key="1">
    <citation type="submission" date="2021-01" db="EMBL/GenBank/DDBJ databases">
        <authorList>
            <person name="Corre E."/>
            <person name="Pelletier E."/>
            <person name="Niang G."/>
            <person name="Scheremetjew M."/>
            <person name="Finn R."/>
            <person name="Kale V."/>
            <person name="Holt S."/>
            <person name="Cochrane G."/>
            <person name="Meng A."/>
            <person name="Brown T."/>
            <person name="Cohen L."/>
        </authorList>
    </citation>
    <scope>NUCLEOTIDE SEQUENCE</scope>
    <source>
        <strain evidence="3">RCC1871</strain>
    </source>
</reference>
<dbReference type="SMART" id="SM00577">
    <property type="entry name" value="CPDc"/>
    <property type="match status" value="1"/>
</dbReference>
<evidence type="ECO:0000259" key="2">
    <source>
        <dbReference type="PROSITE" id="PS50969"/>
    </source>
</evidence>
<gene>
    <name evidence="3" type="ORF">CROS1456_LOCUS6899</name>
</gene>
<dbReference type="InterPro" id="IPR023214">
    <property type="entry name" value="HAD_sf"/>
</dbReference>
<name>A0A7S3FTH9_9CHLO</name>
<dbReference type="Gene3D" id="3.40.50.1000">
    <property type="entry name" value="HAD superfamily/HAD-like"/>
    <property type="match status" value="1"/>
</dbReference>
<evidence type="ECO:0000256" key="1">
    <source>
        <dbReference type="SAM" id="MobiDB-lite"/>
    </source>
</evidence>
<dbReference type="Pfam" id="PF03031">
    <property type="entry name" value="NIF"/>
    <property type="match status" value="1"/>
</dbReference>
<accession>A0A7S3FTH9</accession>
<dbReference type="GO" id="GO:0016791">
    <property type="term" value="F:phosphatase activity"/>
    <property type="evidence" value="ECO:0007669"/>
    <property type="project" value="InterPro"/>
</dbReference>
<dbReference type="PANTHER" id="PTHR12210">
    <property type="entry name" value="DULLARD PROTEIN PHOSPHATASE"/>
    <property type="match status" value="1"/>
</dbReference>
<feature type="domain" description="FCP1 homology" evidence="2">
    <location>
        <begin position="172"/>
        <end position="331"/>
    </location>
</feature>
<dbReference type="CDD" id="cd07521">
    <property type="entry name" value="HAD_FCP1-like"/>
    <property type="match status" value="1"/>
</dbReference>
<dbReference type="AlphaFoldDB" id="A0A7S3FTH9"/>
<dbReference type="SUPFAM" id="SSF56784">
    <property type="entry name" value="HAD-like"/>
    <property type="match status" value="1"/>
</dbReference>
<dbReference type="EMBL" id="HBHZ01008960">
    <property type="protein sequence ID" value="CAE0193808.1"/>
    <property type="molecule type" value="Transcribed_RNA"/>
</dbReference>
<proteinExistence type="predicted"/>
<dbReference type="PROSITE" id="PS50969">
    <property type="entry name" value="FCP1"/>
    <property type="match status" value="1"/>
</dbReference>
<sequence length="345" mass="37915">MVSAHAFKRVESDPTLPLDEDPGSPVAKSPAGPAESNGHRHDEETAESIIHSSVRNVNLTFNIESSSSSTGEEGARNRTGDGGGGGFSFLGYLASCCFANPQDEPAESFGGRQNGHESGGWTPKAAHDDAKAKRMFSRNPSTPRREHAQGNTFNRIYSTNSTHYMLPPQQGPDVGKKTLVLDLDETLVHSSFEFLPDADLILPVEVAGISQDVYVRKRPGLDEFLRFVGEHYEVGVFTASVIKYADAVLDRIDPLKVVSWRLFRESCCQTSEGFYVKDLGCLGRQLEDTIIIDNSPHSYLFHPENAIGIKSFVDDRKDDHLIQLMPFLLEATGAGDVRDALRLLH</sequence>
<dbReference type="InterPro" id="IPR004274">
    <property type="entry name" value="FCP1_dom"/>
</dbReference>
<dbReference type="FunFam" id="3.40.50.1000:FF:000093">
    <property type="entry name" value="NLI interacting factor-like phosphatase family protein"/>
    <property type="match status" value="1"/>
</dbReference>
<feature type="region of interest" description="Disordered" evidence="1">
    <location>
        <begin position="1"/>
        <end position="53"/>
    </location>
</feature>
<dbReference type="InterPro" id="IPR050365">
    <property type="entry name" value="TIM50"/>
</dbReference>
<dbReference type="InterPro" id="IPR036412">
    <property type="entry name" value="HAD-like_sf"/>
</dbReference>
<protein>
    <recommendedName>
        <fullName evidence="2">FCP1 homology domain-containing protein</fullName>
    </recommendedName>
</protein>
<dbReference type="NCBIfam" id="TIGR02251">
    <property type="entry name" value="HIF-SF_euk"/>
    <property type="match status" value="1"/>
</dbReference>
<organism evidence="3">
    <name type="scientific">Chloropicon roscoffensis</name>
    <dbReference type="NCBI Taxonomy" id="1461544"/>
    <lineage>
        <taxon>Eukaryota</taxon>
        <taxon>Viridiplantae</taxon>
        <taxon>Chlorophyta</taxon>
        <taxon>Chloropicophyceae</taxon>
        <taxon>Chloropicales</taxon>
        <taxon>Chloropicaceae</taxon>
        <taxon>Chloropicon</taxon>
    </lineage>
</organism>
<dbReference type="InterPro" id="IPR011948">
    <property type="entry name" value="Dullard_phosphatase"/>
</dbReference>
<evidence type="ECO:0000313" key="3">
    <source>
        <dbReference type="EMBL" id="CAE0193808.1"/>
    </source>
</evidence>
<feature type="region of interest" description="Disordered" evidence="1">
    <location>
        <begin position="105"/>
        <end position="152"/>
    </location>
</feature>